<sequence length="119" mass="13571">MPLLRRPLFLAAAGLYGLYQLATRGFHWQPPGPVASWLADALCMPVVLTLALAVQRAVRHQQHLLLPDGWLVGAWLYVSLWFELLAPRWFPARYTADWLDVLAYAGGTLVFRRWLNRAC</sequence>
<protein>
    <recommendedName>
        <fullName evidence="3">Magnesium citrate secondary transporter</fullName>
    </recommendedName>
</protein>
<comment type="caution">
    <text evidence="1">The sequence shown here is derived from an EMBL/GenBank/DDBJ whole genome shotgun (WGS) entry which is preliminary data.</text>
</comment>
<dbReference type="RefSeq" id="WP_345225284.1">
    <property type="nucleotide sequence ID" value="NZ_BAABHA010000010.1"/>
</dbReference>
<reference evidence="2" key="1">
    <citation type="journal article" date="2019" name="Int. J. Syst. Evol. Microbiol.">
        <title>The Global Catalogue of Microorganisms (GCM) 10K type strain sequencing project: providing services to taxonomists for standard genome sequencing and annotation.</title>
        <authorList>
            <consortium name="The Broad Institute Genomics Platform"/>
            <consortium name="The Broad Institute Genome Sequencing Center for Infectious Disease"/>
            <person name="Wu L."/>
            <person name="Ma J."/>
        </authorList>
    </citation>
    <scope>NUCLEOTIDE SEQUENCE [LARGE SCALE GENOMIC DNA]</scope>
    <source>
        <strain evidence="2">JCM 17924</strain>
    </source>
</reference>
<dbReference type="EMBL" id="BAABHA010000010">
    <property type="protein sequence ID" value="GAA4385229.1"/>
    <property type="molecule type" value="Genomic_DNA"/>
</dbReference>
<evidence type="ECO:0008006" key="3">
    <source>
        <dbReference type="Google" id="ProtNLM"/>
    </source>
</evidence>
<organism evidence="1 2">
    <name type="scientific">Hymenobacter koreensis</name>
    <dbReference type="NCBI Taxonomy" id="1084523"/>
    <lineage>
        <taxon>Bacteria</taxon>
        <taxon>Pseudomonadati</taxon>
        <taxon>Bacteroidota</taxon>
        <taxon>Cytophagia</taxon>
        <taxon>Cytophagales</taxon>
        <taxon>Hymenobacteraceae</taxon>
        <taxon>Hymenobacter</taxon>
    </lineage>
</organism>
<evidence type="ECO:0000313" key="2">
    <source>
        <dbReference type="Proteomes" id="UP001500454"/>
    </source>
</evidence>
<name>A0ABP8J544_9BACT</name>
<keyword evidence="2" id="KW-1185">Reference proteome</keyword>
<accession>A0ABP8J544</accession>
<proteinExistence type="predicted"/>
<evidence type="ECO:0000313" key="1">
    <source>
        <dbReference type="EMBL" id="GAA4385229.1"/>
    </source>
</evidence>
<dbReference type="Proteomes" id="UP001500454">
    <property type="component" value="Unassembled WGS sequence"/>
</dbReference>
<gene>
    <name evidence="1" type="ORF">GCM10023186_28380</name>
</gene>